<evidence type="ECO:0000256" key="5">
    <source>
        <dbReference type="ARBA" id="ARBA00023295"/>
    </source>
</evidence>
<keyword evidence="8" id="KW-1185">Reference proteome</keyword>
<dbReference type="InterPro" id="IPR022830">
    <property type="entry name" value="Indigdn_synthA-like"/>
</dbReference>
<feature type="domain" description="Carbohydrate kinase PfkB" evidence="6">
    <location>
        <begin position="382"/>
        <end position="604"/>
    </location>
</feature>
<evidence type="ECO:0000313" key="8">
    <source>
        <dbReference type="Proteomes" id="UP000265663"/>
    </source>
</evidence>
<keyword evidence="3" id="KW-0464">Manganese</keyword>
<dbReference type="Proteomes" id="UP000265663">
    <property type="component" value="Unassembled WGS sequence"/>
</dbReference>
<feature type="domain" description="Carbohydrate kinase PfkB" evidence="6">
    <location>
        <begin position="731"/>
        <end position="780"/>
    </location>
</feature>
<accession>A0A3M7MCA3</accession>
<organism evidence="7 8">
    <name type="scientific">Pyrenophora seminiperda CCB06</name>
    <dbReference type="NCBI Taxonomy" id="1302712"/>
    <lineage>
        <taxon>Eukaryota</taxon>
        <taxon>Fungi</taxon>
        <taxon>Dikarya</taxon>
        <taxon>Ascomycota</taxon>
        <taxon>Pezizomycotina</taxon>
        <taxon>Dothideomycetes</taxon>
        <taxon>Pleosporomycetidae</taxon>
        <taxon>Pleosporales</taxon>
        <taxon>Pleosporineae</taxon>
        <taxon>Pleosporaceae</taxon>
        <taxon>Pyrenophora</taxon>
    </lineage>
</organism>
<dbReference type="PANTHER" id="PTHR42909:SF1">
    <property type="entry name" value="CARBOHYDRATE KINASE PFKB DOMAIN-CONTAINING PROTEIN"/>
    <property type="match status" value="1"/>
</dbReference>
<dbReference type="Pfam" id="PF04227">
    <property type="entry name" value="Indigoidine_A"/>
    <property type="match status" value="1"/>
</dbReference>
<dbReference type="InterPro" id="IPR011611">
    <property type="entry name" value="PfkB_dom"/>
</dbReference>
<gene>
    <name evidence="7" type="ORF">GMOD_00006981</name>
</gene>
<evidence type="ECO:0000259" key="6">
    <source>
        <dbReference type="Pfam" id="PF00294"/>
    </source>
</evidence>
<dbReference type="Pfam" id="PF00294">
    <property type="entry name" value="PfkB"/>
    <property type="match status" value="2"/>
</dbReference>
<name>A0A3M7MCA3_9PLEO</name>
<dbReference type="AlphaFoldDB" id="A0A3M7MCA3"/>
<keyword evidence="5" id="KW-0326">Glycosidase</keyword>
<dbReference type="HAMAP" id="MF_01876">
    <property type="entry name" value="PsiMP_glycosidase"/>
    <property type="match status" value="1"/>
</dbReference>
<dbReference type="CDD" id="cd01941">
    <property type="entry name" value="YeiC_kinase_like"/>
    <property type="match status" value="1"/>
</dbReference>
<evidence type="ECO:0000256" key="3">
    <source>
        <dbReference type="ARBA" id="ARBA00023211"/>
    </source>
</evidence>
<evidence type="ECO:0000313" key="7">
    <source>
        <dbReference type="EMBL" id="RMZ71994.1"/>
    </source>
</evidence>
<keyword evidence="1" id="KW-0479">Metal-binding</keyword>
<dbReference type="SUPFAM" id="SSF110581">
    <property type="entry name" value="Indigoidine synthase A-like"/>
    <property type="match status" value="1"/>
</dbReference>
<dbReference type="Gene3D" id="3.40.1190.20">
    <property type="match status" value="1"/>
</dbReference>
<reference evidence="7 8" key="1">
    <citation type="journal article" date="2014" name="PLoS ONE">
        <title>De novo Genome Assembly of the Fungal Plant Pathogen Pyrenophora semeniperda.</title>
        <authorList>
            <person name="Soliai M.M."/>
            <person name="Meyer S.E."/>
            <person name="Udall J.A."/>
            <person name="Elzinga D.E."/>
            <person name="Hermansen R.A."/>
            <person name="Bodily P.M."/>
            <person name="Hart A.A."/>
            <person name="Coleman C.E."/>
        </authorList>
    </citation>
    <scope>NUCLEOTIDE SEQUENCE [LARGE SCALE GENOMIC DNA]</scope>
    <source>
        <strain evidence="7 8">CCB06</strain>
        <tissue evidence="7">Mycelium</tissue>
    </source>
</reference>
<dbReference type="EMBL" id="KE747829">
    <property type="protein sequence ID" value="RMZ71994.1"/>
    <property type="molecule type" value="Genomic_DNA"/>
</dbReference>
<keyword evidence="2" id="KW-0378">Hydrolase</keyword>
<dbReference type="GO" id="GO:0005737">
    <property type="term" value="C:cytoplasm"/>
    <property type="evidence" value="ECO:0007669"/>
    <property type="project" value="TreeGrafter"/>
</dbReference>
<dbReference type="GO" id="GO:0004730">
    <property type="term" value="F:pseudouridylate synthase activity"/>
    <property type="evidence" value="ECO:0007669"/>
    <property type="project" value="InterPro"/>
</dbReference>
<evidence type="ECO:0000256" key="4">
    <source>
        <dbReference type="ARBA" id="ARBA00023239"/>
    </source>
</evidence>
<dbReference type="InterPro" id="IPR007342">
    <property type="entry name" value="PsuG"/>
</dbReference>
<protein>
    <submittedName>
        <fullName evidence="7">Uridine-metabolizing bifunctional</fullName>
    </submittedName>
</protein>
<dbReference type="PANTHER" id="PTHR42909">
    <property type="entry name" value="ZGC:136858"/>
    <property type="match status" value="1"/>
</dbReference>
<sequence>MAWPRIATAPARRATALGRRHLTNNGFFRVSEEVREALHSKKPVVALETTIYTHGFPYPDNVALASLLESVVRANGGVPATIGILDGVARVGMDPEEIIRLASTAGQPSTLKLSRRDLGYVCGMRLTDKSFNGGTTISGTMLLAHLAGIKIFGTGGLGGVHRGAESSMDISADLTELGRTPVTVVSSGCKSFLDIPRTIEYLETEGVGIATFADGRQGNVDFPAFWSRDSGVKSPTTIADEREAAAIIYAQHALQISSGLLFANPVPTEFAIAKEEMDVVIAEALRQADASNISGKDNTPFVLAKIKELTNGKSIPANRALIESNTKRATIIARELAILEAKQEDAQGPAATAEERLRNASLSPTPATTFTPTSSETHQHADVVVAGALAIDFSCDYAPFSASTSNTEPQPHTSNPAVITQTLGGVAHNIAKAAHLLGSSVRLHSAVGDDLSGRAAIAQLQGEGMSVSGIETLPAPSRTAQYVAINNTNKDLSLAMADMSILETIPETTITHLATALSNSTHPRPKVFVADANWSSSALHTLLQSAVHTPLTTTIFEPVSTAKAIRIFPPSTTSTSTSTSTTMPLAHITTPNTYELAALHNFALDQNLFSTSTPWFATINALGIPSTGLRVPLAVTVGAALVDAGIPQQAIKLLPFFPTILTKLGPEGVLMTSLLHPDDPALHDDTERQFVLARNPAAAHGGDSSNSDSSGVTPVGGLYVRLFPVEQVLLPSEIVSVNGIGDTFCGALAHGLSQGARVQDVVPFAQRAAGLSLRAREAVSPQLRGLSLEVGE</sequence>
<dbReference type="OrthoDB" id="198885at2759"/>
<dbReference type="Gene3D" id="3.40.1790.10">
    <property type="entry name" value="Indigoidine synthase domain"/>
    <property type="match status" value="1"/>
</dbReference>
<evidence type="ECO:0000256" key="2">
    <source>
        <dbReference type="ARBA" id="ARBA00022801"/>
    </source>
</evidence>
<dbReference type="GO" id="GO:0016798">
    <property type="term" value="F:hydrolase activity, acting on glycosyl bonds"/>
    <property type="evidence" value="ECO:0007669"/>
    <property type="project" value="UniProtKB-KW"/>
</dbReference>
<proteinExistence type="inferred from homology"/>
<dbReference type="SUPFAM" id="SSF53613">
    <property type="entry name" value="Ribokinase-like"/>
    <property type="match status" value="1"/>
</dbReference>
<keyword evidence="4" id="KW-0456">Lyase</keyword>
<dbReference type="GO" id="GO:0046872">
    <property type="term" value="F:metal ion binding"/>
    <property type="evidence" value="ECO:0007669"/>
    <property type="project" value="UniProtKB-KW"/>
</dbReference>
<evidence type="ECO:0000256" key="1">
    <source>
        <dbReference type="ARBA" id="ARBA00022723"/>
    </source>
</evidence>
<dbReference type="InterPro" id="IPR029056">
    <property type="entry name" value="Ribokinase-like"/>
</dbReference>